<organism evidence="1 2">
    <name type="scientific">Diploptera punctata</name>
    <name type="common">Pacific beetle cockroach</name>
    <dbReference type="NCBI Taxonomy" id="6984"/>
    <lineage>
        <taxon>Eukaryota</taxon>
        <taxon>Metazoa</taxon>
        <taxon>Ecdysozoa</taxon>
        <taxon>Arthropoda</taxon>
        <taxon>Hexapoda</taxon>
        <taxon>Insecta</taxon>
        <taxon>Pterygota</taxon>
        <taxon>Neoptera</taxon>
        <taxon>Polyneoptera</taxon>
        <taxon>Dictyoptera</taxon>
        <taxon>Blattodea</taxon>
        <taxon>Blaberoidea</taxon>
        <taxon>Blaberidae</taxon>
        <taxon>Diplopterinae</taxon>
        <taxon>Diploptera</taxon>
    </lineage>
</organism>
<keyword evidence="2" id="KW-1185">Reference proteome</keyword>
<feature type="non-terminal residue" evidence="1">
    <location>
        <position position="1"/>
    </location>
</feature>
<proteinExistence type="predicted"/>
<dbReference type="AlphaFoldDB" id="A0AAD8E9J3"/>
<sequence>VKKFPYEGPAFGQNGTIKKIQHWLIDYFDCEHVELSGSSPVVDPMGVTRRPLLSLLPLLLPGLLALLRGEAPRCCPVSRASGCIPEDEVDEQVSSLA</sequence>
<protein>
    <submittedName>
        <fullName evidence="1">Uncharacterized protein</fullName>
    </submittedName>
</protein>
<dbReference type="Proteomes" id="UP001233999">
    <property type="component" value="Unassembled WGS sequence"/>
</dbReference>
<reference evidence="1" key="1">
    <citation type="journal article" date="2023" name="IScience">
        <title>Live-bearing cockroach genome reveals convergent evolutionary mechanisms linked to viviparity in insects and beyond.</title>
        <authorList>
            <person name="Fouks B."/>
            <person name="Harrison M.C."/>
            <person name="Mikhailova A.A."/>
            <person name="Marchal E."/>
            <person name="English S."/>
            <person name="Carruthers M."/>
            <person name="Jennings E.C."/>
            <person name="Chiamaka E.L."/>
            <person name="Frigard R.A."/>
            <person name="Pippel M."/>
            <person name="Attardo G.M."/>
            <person name="Benoit J.B."/>
            <person name="Bornberg-Bauer E."/>
            <person name="Tobe S.S."/>
        </authorList>
    </citation>
    <scope>NUCLEOTIDE SEQUENCE</scope>
    <source>
        <strain evidence="1">Stay&amp;Tobe</strain>
    </source>
</reference>
<evidence type="ECO:0000313" key="1">
    <source>
        <dbReference type="EMBL" id="KAJ9581684.1"/>
    </source>
</evidence>
<reference evidence="1" key="2">
    <citation type="submission" date="2023-05" db="EMBL/GenBank/DDBJ databases">
        <authorList>
            <person name="Fouks B."/>
        </authorList>
    </citation>
    <scope>NUCLEOTIDE SEQUENCE</scope>
    <source>
        <strain evidence="1">Stay&amp;Tobe</strain>
        <tissue evidence="1">Testes</tissue>
    </source>
</reference>
<comment type="caution">
    <text evidence="1">The sequence shown here is derived from an EMBL/GenBank/DDBJ whole genome shotgun (WGS) entry which is preliminary data.</text>
</comment>
<evidence type="ECO:0000313" key="2">
    <source>
        <dbReference type="Proteomes" id="UP001233999"/>
    </source>
</evidence>
<name>A0AAD8E9J3_DIPPU</name>
<dbReference type="EMBL" id="JASPKZ010007863">
    <property type="protein sequence ID" value="KAJ9581684.1"/>
    <property type="molecule type" value="Genomic_DNA"/>
</dbReference>
<gene>
    <name evidence="1" type="ORF">L9F63_023137</name>
</gene>
<accession>A0AAD8E9J3</accession>